<proteinExistence type="predicted"/>
<sequence length="474" mass="54398">MDEQLKHIPHEALGMMDSTHCGSQMNENHSKDRSVKEVLMMVLVMHTKEDDTVLHIEKTGMLMLVVEIDVGGMTVDVVDKLNCSSDDVQPRHVDLRSTHALTELHWHDTHVDPDRHEVDQQLCHEFYSNYEFDKVCANDELKTKKIIKFRLGGRAHSLTLLKFSHRLGLYHAEVLDEEGFDVDLDTTTLRELIDSEGRLILEDPQQDIPRVAIPREHRCMTCTRGWVVWRYAREQLRGWLIGSLITRIDMLECSSTWLGFTMFHYIELTTHLDMLSHSMTSIISGTHRSSRSQMMISVEMTRVGCTPGTRKGEAGSSRSKRPRQHKTVEDVLLPQVHHEFLLWEGCSRDAKSSMFDARHQIRYANVAWVIAKWMKRKGAGTQKESQICCGQFISKLARKCRVLTEDVVRSLSAPIYCRDLDTTTLIDLIDSYSKLIPEGPQVGVPRVGIPKPLRASMQDLYDKMGRMEIHQEAI</sequence>
<name>A0A6L2L819_TANCI</name>
<protein>
    <submittedName>
        <fullName evidence="2">Uncharacterized protein</fullName>
    </submittedName>
</protein>
<feature type="region of interest" description="Disordered" evidence="1">
    <location>
        <begin position="304"/>
        <end position="326"/>
    </location>
</feature>
<dbReference type="AlphaFoldDB" id="A0A6L2L819"/>
<evidence type="ECO:0000256" key="1">
    <source>
        <dbReference type="SAM" id="MobiDB-lite"/>
    </source>
</evidence>
<reference evidence="2" key="1">
    <citation type="journal article" date="2019" name="Sci. Rep.">
        <title>Draft genome of Tanacetum cinerariifolium, the natural source of mosquito coil.</title>
        <authorList>
            <person name="Yamashiro T."/>
            <person name="Shiraishi A."/>
            <person name="Satake H."/>
            <person name="Nakayama K."/>
        </authorList>
    </citation>
    <scope>NUCLEOTIDE SEQUENCE</scope>
</reference>
<gene>
    <name evidence="2" type="ORF">Tci_028423</name>
</gene>
<evidence type="ECO:0000313" key="2">
    <source>
        <dbReference type="EMBL" id="GEU56445.1"/>
    </source>
</evidence>
<dbReference type="EMBL" id="BKCJ010003663">
    <property type="protein sequence ID" value="GEU56445.1"/>
    <property type="molecule type" value="Genomic_DNA"/>
</dbReference>
<organism evidence="2">
    <name type="scientific">Tanacetum cinerariifolium</name>
    <name type="common">Dalmatian daisy</name>
    <name type="synonym">Chrysanthemum cinerariifolium</name>
    <dbReference type="NCBI Taxonomy" id="118510"/>
    <lineage>
        <taxon>Eukaryota</taxon>
        <taxon>Viridiplantae</taxon>
        <taxon>Streptophyta</taxon>
        <taxon>Embryophyta</taxon>
        <taxon>Tracheophyta</taxon>
        <taxon>Spermatophyta</taxon>
        <taxon>Magnoliopsida</taxon>
        <taxon>eudicotyledons</taxon>
        <taxon>Gunneridae</taxon>
        <taxon>Pentapetalae</taxon>
        <taxon>asterids</taxon>
        <taxon>campanulids</taxon>
        <taxon>Asterales</taxon>
        <taxon>Asteraceae</taxon>
        <taxon>Asteroideae</taxon>
        <taxon>Anthemideae</taxon>
        <taxon>Anthemidinae</taxon>
        <taxon>Tanacetum</taxon>
    </lineage>
</organism>
<comment type="caution">
    <text evidence="2">The sequence shown here is derived from an EMBL/GenBank/DDBJ whole genome shotgun (WGS) entry which is preliminary data.</text>
</comment>
<accession>A0A6L2L819</accession>